<dbReference type="EMBL" id="QXTE01000062">
    <property type="protein sequence ID" value="TFK08851.1"/>
    <property type="molecule type" value="Genomic_DNA"/>
</dbReference>
<evidence type="ECO:0000256" key="3">
    <source>
        <dbReference type="ARBA" id="ARBA00022692"/>
    </source>
</evidence>
<dbReference type="PRINTS" id="PR00248">
    <property type="entry name" value="GPCRMGR"/>
</dbReference>
<dbReference type="PANTHER" id="PTHR24061">
    <property type="entry name" value="CALCIUM-SENSING RECEPTOR-RELATED"/>
    <property type="match status" value="1"/>
</dbReference>
<evidence type="ECO:0000256" key="8">
    <source>
        <dbReference type="ARBA" id="ARBA00023170"/>
    </source>
</evidence>
<evidence type="ECO:0000313" key="14">
    <source>
        <dbReference type="EMBL" id="TFK08851.1"/>
    </source>
</evidence>
<evidence type="ECO:0000256" key="2">
    <source>
        <dbReference type="ARBA" id="ARBA00022475"/>
    </source>
</evidence>
<evidence type="ECO:0000256" key="5">
    <source>
        <dbReference type="ARBA" id="ARBA00022989"/>
    </source>
</evidence>
<dbReference type="Proteomes" id="UP000297703">
    <property type="component" value="Unassembled WGS sequence"/>
</dbReference>
<dbReference type="InterPro" id="IPR017978">
    <property type="entry name" value="GPCR_3_C"/>
</dbReference>
<dbReference type="PANTHER" id="PTHR24061:SF422">
    <property type="entry name" value="G-PROTEIN COUPLED RECEPTORS FAMILY 3 PROFILE DOMAIN-CONTAINING PROTEIN"/>
    <property type="match status" value="1"/>
</dbReference>
<dbReference type="Pfam" id="PF00003">
    <property type="entry name" value="7tm_3"/>
    <property type="match status" value="1"/>
</dbReference>
<dbReference type="FunFam" id="2.10.50.30:FF:000004">
    <property type="entry name" value="Taste receptor type 1 member 3-like protein"/>
    <property type="match status" value="1"/>
</dbReference>
<gene>
    <name evidence="14" type="ORF">DR999_PMT08137</name>
</gene>
<accession>A0A4D9EBV3</accession>
<dbReference type="Gene3D" id="3.40.50.2300">
    <property type="match status" value="2"/>
</dbReference>
<comment type="subcellular location">
    <subcellularLocation>
        <location evidence="1">Cell membrane</location>
        <topology evidence="1">Multi-pass membrane protein</topology>
    </subcellularLocation>
</comment>
<proteinExistence type="predicted"/>
<feature type="transmembrane region" description="Helical" evidence="11">
    <location>
        <begin position="771"/>
        <end position="790"/>
    </location>
</feature>
<dbReference type="AlphaFoldDB" id="A0A4D9EBV3"/>
<keyword evidence="3 11" id="KW-0812">Transmembrane</keyword>
<feature type="signal peptide" evidence="12">
    <location>
        <begin position="1"/>
        <end position="29"/>
    </location>
</feature>
<dbReference type="OrthoDB" id="9027614at2759"/>
<reference evidence="14 15" key="2">
    <citation type="submission" date="2019-04" db="EMBL/GenBank/DDBJ databases">
        <title>The genome sequence of big-headed turtle.</title>
        <authorList>
            <person name="Gong S."/>
        </authorList>
    </citation>
    <scope>NUCLEOTIDE SEQUENCE [LARGE SCALE GENOMIC DNA]</scope>
    <source>
        <strain evidence="14">DO16091913</strain>
        <tissue evidence="14">Muscle</tissue>
    </source>
</reference>
<evidence type="ECO:0000256" key="12">
    <source>
        <dbReference type="SAM" id="SignalP"/>
    </source>
</evidence>
<organism evidence="14 15">
    <name type="scientific">Platysternon megacephalum</name>
    <name type="common">big-headed turtle</name>
    <dbReference type="NCBI Taxonomy" id="55544"/>
    <lineage>
        <taxon>Eukaryota</taxon>
        <taxon>Metazoa</taxon>
        <taxon>Chordata</taxon>
        <taxon>Craniata</taxon>
        <taxon>Vertebrata</taxon>
        <taxon>Euteleostomi</taxon>
        <taxon>Archelosauria</taxon>
        <taxon>Testudinata</taxon>
        <taxon>Testudines</taxon>
        <taxon>Cryptodira</taxon>
        <taxon>Durocryptodira</taxon>
        <taxon>Testudinoidea</taxon>
        <taxon>Platysternidae</taxon>
        <taxon>Platysternon</taxon>
    </lineage>
</organism>
<feature type="transmembrane region" description="Helical" evidence="11">
    <location>
        <begin position="621"/>
        <end position="647"/>
    </location>
</feature>
<feature type="chain" id="PRO_5020021395" evidence="12">
    <location>
        <begin position="30"/>
        <end position="840"/>
    </location>
</feature>
<feature type="transmembrane region" description="Helical" evidence="11">
    <location>
        <begin position="553"/>
        <end position="574"/>
    </location>
</feature>
<keyword evidence="9" id="KW-0325">Glycoprotein</keyword>
<feature type="transmembrane region" description="Helical" evidence="11">
    <location>
        <begin position="659"/>
        <end position="681"/>
    </location>
</feature>
<dbReference type="GO" id="GO:0005886">
    <property type="term" value="C:plasma membrane"/>
    <property type="evidence" value="ECO:0007669"/>
    <property type="project" value="UniProtKB-SubCell"/>
</dbReference>
<feature type="transmembrane region" description="Helical" evidence="11">
    <location>
        <begin position="586"/>
        <end position="609"/>
    </location>
</feature>
<evidence type="ECO:0000256" key="4">
    <source>
        <dbReference type="ARBA" id="ARBA00022729"/>
    </source>
</evidence>
<keyword evidence="2" id="KW-1003">Cell membrane</keyword>
<name>A0A4D9EBV3_9SAUR</name>
<feature type="transmembrane region" description="Helical" evidence="11">
    <location>
        <begin position="707"/>
        <end position="728"/>
    </location>
</feature>
<evidence type="ECO:0000313" key="15">
    <source>
        <dbReference type="Proteomes" id="UP000297703"/>
    </source>
</evidence>
<evidence type="ECO:0000256" key="11">
    <source>
        <dbReference type="SAM" id="Phobius"/>
    </source>
</evidence>
<keyword evidence="6" id="KW-0297">G-protein coupled receptor</keyword>
<feature type="domain" description="G-protein coupled receptors family 3 profile" evidence="13">
    <location>
        <begin position="551"/>
        <end position="812"/>
    </location>
</feature>
<evidence type="ECO:0000256" key="9">
    <source>
        <dbReference type="ARBA" id="ARBA00023180"/>
    </source>
</evidence>
<dbReference type="PROSITE" id="PS50259">
    <property type="entry name" value="G_PROTEIN_RECEP_F3_4"/>
    <property type="match status" value="1"/>
</dbReference>
<evidence type="ECO:0000256" key="1">
    <source>
        <dbReference type="ARBA" id="ARBA00004651"/>
    </source>
</evidence>
<dbReference type="InterPro" id="IPR038550">
    <property type="entry name" value="GPCR_3_9-Cys_sf"/>
</dbReference>
<dbReference type="GO" id="GO:0004930">
    <property type="term" value="F:G protein-coupled receptor activity"/>
    <property type="evidence" value="ECO:0007669"/>
    <property type="project" value="UniProtKB-KW"/>
</dbReference>
<evidence type="ECO:0000259" key="13">
    <source>
        <dbReference type="PROSITE" id="PS50259"/>
    </source>
</evidence>
<keyword evidence="8 14" id="KW-0675">Receptor</keyword>
<evidence type="ECO:0000256" key="10">
    <source>
        <dbReference type="ARBA" id="ARBA00023224"/>
    </source>
</evidence>
<protein>
    <submittedName>
        <fullName evidence="14">Extracellular calcium-sensing receptor</fullName>
    </submittedName>
</protein>
<keyword evidence="4 12" id="KW-0732">Signal</keyword>
<keyword evidence="10" id="KW-0807">Transducer</keyword>
<reference evidence="14 15" key="1">
    <citation type="submission" date="2019-04" db="EMBL/GenBank/DDBJ databases">
        <title>Draft genome of the big-headed turtle Platysternon megacephalum.</title>
        <authorList>
            <person name="Gong S."/>
        </authorList>
    </citation>
    <scope>NUCLEOTIDE SEQUENCE [LARGE SCALE GENOMIC DNA]</scope>
    <source>
        <strain evidence="14">DO16091913</strain>
        <tissue evidence="14">Muscle</tissue>
    </source>
</reference>
<dbReference type="InterPro" id="IPR000337">
    <property type="entry name" value="GPCR_3"/>
</dbReference>
<dbReference type="InterPro" id="IPR000068">
    <property type="entry name" value="GPCR_3_Ca_sens_rcpt-rel"/>
</dbReference>
<dbReference type="STRING" id="55544.A0A4D9EBV3"/>
<comment type="caution">
    <text evidence="14">The sequence shown here is derived from an EMBL/GenBank/DDBJ whole genome shotgun (WGS) entry which is preliminary data.</text>
</comment>
<evidence type="ECO:0000256" key="6">
    <source>
        <dbReference type="ARBA" id="ARBA00023040"/>
    </source>
</evidence>
<dbReference type="Gene3D" id="2.10.50.30">
    <property type="entry name" value="GPCR, family 3, nine cysteines domain"/>
    <property type="match status" value="1"/>
</dbReference>
<keyword evidence="5 11" id="KW-1133">Transmembrane helix</keyword>
<keyword evidence="15" id="KW-1185">Reference proteome</keyword>
<evidence type="ECO:0000256" key="7">
    <source>
        <dbReference type="ARBA" id="ARBA00023136"/>
    </source>
</evidence>
<keyword evidence="7 11" id="KW-0472">Membrane</keyword>
<feature type="transmembrane region" description="Helical" evidence="11">
    <location>
        <begin position="740"/>
        <end position="759"/>
    </location>
</feature>
<sequence>MPLLGLCELMAVLALGGVQWPLAPTRAAAEECEPLVAREGDLYVLGLFRVCNTEPDSFDLQLYVLAQAFRFAVQHSSPDGAGSLGYKLVTYCEQPPGCSEKILAEMDRAHREGAQTIVTIFYAGTEPARSLFVNVLQVEINLSQIRIRRSTLKMNFRGALPSILGLLKAFQWNVVGFIHQYELEFGDVIAGLELSDRGEICIAFTEQSVFDGRKLINKISSSKSNVTLVMDESALYYMSRAGQEENRTTEKHIIHCCYGVTFGLAGLEYKVFQGMWSLHQRPRLVPGFLDYLLDTNTHRSANATVGYLFRKVCHQCTANPSSENPCRNFNNPMPVNIRAARLSHHEPDVCLGAPAINMCHLCLDRLAYLDVIFSMDLFMQKLARAIEQLSQNYPPSQPQNSSDFNREQVEQFLIENYSPLLPVNPNPFEVFYWNVTDDGEVTLPQLDVDVERAASNSYDPVARTVGLRGGGAIRILPSHCSRGCGQGEVQKVHPDLPQHCCYACEVCSPGTYSNGSALESCWSCPQDEWSHGGQVSCWKKAAVYLFWYEPTSVMLIMLTLVGMALTASVTALYVKHIDTPIGKAAGGPIFYCHMASLMGSFASVFLFVGEPTGWKCKLRRPAFGVSFTLCLASILAKCVRILAAFATPVGRPTKLQTSLYLIVLGVLPALQCIICFLWLLLDPPGVRRSYPRKADYLIIECFNETGIGFSFSIGYLCALACCCLTAAIKTHSLPKIFSDSQGISLMMVTFFAVWLSVMPALESGKERMVDMVAVMSILLSSYSGLAFLFFQRCYVMLFRPHHNTTEWIKKTTYAYCQKVASKANLSIQLEPSTATTDMSA</sequence>